<keyword evidence="2 4" id="KW-0808">Transferase</keyword>
<dbReference type="PATRIC" id="fig|1423746.3.peg.481"/>
<dbReference type="OrthoDB" id="570545at2"/>
<dbReference type="SUPFAM" id="SSF53756">
    <property type="entry name" value="UDP-Glycosyltransferase/glycogen phosphorylase"/>
    <property type="match status" value="1"/>
</dbReference>
<dbReference type="InterPro" id="IPR001296">
    <property type="entry name" value="Glyco_trans_1"/>
</dbReference>
<dbReference type="RefSeq" id="WP_057749595.1">
    <property type="nucleotide sequence ID" value="NZ_AZER01000014.1"/>
</dbReference>
<dbReference type="AlphaFoldDB" id="A0A0R1PCN6"/>
<protein>
    <submittedName>
        <fullName evidence="4">Glycosyltransferase</fullName>
    </submittedName>
</protein>
<accession>A0A0R1PCN6</accession>
<dbReference type="PANTHER" id="PTHR12526">
    <property type="entry name" value="GLYCOSYLTRANSFERASE"/>
    <property type="match status" value="1"/>
</dbReference>
<dbReference type="EMBL" id="AZER01000014">
    <property type="protein sequence ID" value="KRL27733.1"/>
    <property type="molecule type" value="Genomic_DNA"/>
</dbReference>
<sequence length="500" mass="58049">MYYFITNREDLLTSAIELAQVKRMHIFDKLGIESRVVTMQYNWAHQQVEQKLGTTNRVINLFQYYQRLPYKHTEDDQQLVKRVLQPSRFDIKDNIAYRDGKKRIQVNLNNGRLYYVDYVDRFGFSDRRDFYDNGCLTYSEFFEDRARVVMRQYYDYQGKVKILYHFRGGENNAPVLTLIQLFDHGQELQFDSEASLQAYFLDELASTDPQAVMISDRSDVALQSFAEMKSNVPRYQVFHSAITTDGQSAGKLFSVYEPIKEMLQNHQLNGLISATKREARDASKRFATTASYAIPVTYISEEQLNKEIPFNKRQPGQLIAIARLSHVKRLDHLINTVILLKKKHPAVDLKIYGYDDEYNNYATSNELKKIVQRHNASDYIHFCGYQHDLTDVYEHAQIEVLTSSFEGFAMALLEAQSHACPAVSYDINYGPADIIEDGISGRLIPDGDTHYLYVVLDKLLSNKDLLMSYSKHAQQAASKYSMKNVVKQWQQFLKDEHLPL</sequence>
<dbReference type="PANTHER" id="PTHR12526:SF629">
    <property type="entry name" value="TEICHURONIC ACID BIOSYNTHESIS GLYCOSYLTRANSFERASE TUAH-RELATED"/>
    <property type="match status" value="1"/>
</dbReference>
<evidence type="ECO:0000313" key="4">
    <source>
        <dbReference type="EMBL" id="KRL27733.1"/>
    </source>
</evidence>
<evidence type="ECO:0000256" key="2">
    <source>
        <dbReference type="ARBA" id="ARBA00022679"/>
    </source>
</evidence>
<dbReference type="Pfam" id="PF00534">
    <property type="entry name" value="Glycos_transf_1"/>
    <property type="match status" value="1"/>
</dbReference>
<evidence type="ECO:0000256" key="1">
    <source>
        <dbReference type="ARBA" id="ARBA00022676"/>
    </source>
</evidence>
<dbReference type="Gene3D" id="3.40.50.2000">
    <property type="entry name" value="Glycogen Phosphorylase B"/>
    <property type="match status" value="3"/>
</dbReference>
<dbReference type="Proteomes" id="UP000051445">
    <property type="component" value="Unassembled WGS sequence"/>
</dbReference>
<feature type="domain" description="Glycosyl transferase family 1" evidence="3">
    <location>
        <begin position="310"/>
        <end position="475"/>
    </location>
</feature>
<gene>
    <name evidence="4" type="ORF">FD27_GL000474</name>
</gene>
<organism evidence="4 5">
    <name type="scientific">Limosilactobacillus frumenti DSM 13145</name>
    <dbReference type="NCBI Taxonomy" id="1423746"/>
    <lineage>
        <taxon>Bacteria</taxon>
        <taxon>Bacillati</taxon>
        <taxon>Bacillota</taxon>
        <taxon>Bacilli</taxon>
        <taxon>Lactobacillales</taxon>
        <taxon>Lactobacillaceae</taxon>
        <taxon>Limosilactobacillus</taxon>
    </lineage>
</organism>
<dbReference type="GO" id="GO:0016757">
    <property type="term" value="F:glycosyltransferase activity"/>
    <property type="evidence" value="ECO:0007669"/>
    <property type="project" value="UniProtKB-KW"/>
</dbReference>
<proteinExistence type="predicted"/>
<keyword evidence="1" id="KW-0328">Glycosyltransferase</keyword>
<keyword evidence="5" id="KW-1185">Reference proteome</keyword>
<evidence type="ECO:0000259" key="3">
    <source>
        <dbReference type="Pfam" id="PF00534"/>
    </source>
</evidence>
<name>A0A0R1PCN6_9LACO</name>
<evidence type="ECO:0000313" key="5">
    <source>
        <dbReference type="Proteomes" id="UP000051445"/>
    </source>
</evidence>
<dbReference type="STRING" id="1423746.FD27_GL000474"/>
<reference evidence="4 5" key="1">
    <citation type="journal article" date="2015" name="Genome Announc.">
        <title>Expanding the biotechnology potential of lactobacilli through comparative genomics of 213 strains and associated genera.</title>
        <authorList>
            <person name="Sun Z."/>
            <person name="Harris H.M."/>
            <person name="McCann A."/>
            <person name="Guo C."/>
            <person name="Argimon S."/>
            <person name="Zhang W."/>
            <person name="Yang X."/>
            <person name="Jeffery I.B."/>
            <person name="Cooney J.C."/>
            <person name="Kagawa T.F."/>
            <person name="Liu W."/>
            <person name="Song Y."/>
            <person name="Salvetti E."/>
            <person name="Wrobel A."/>
            <person name="Rasinkangas P."/>
            <person name="Parkhill J."/>
            <person name="Rea M.C."/>
            <person name="O'Sullivan O."/>
            <person name="Ritari J."/>
            <person name="Douillard F.P."/>
            <person name="Paul Ross R."/>
            <person name="Yang R."/>
            <person name="Briner A.E."/>
            <person name="Felis G.E."/>
            <person name="de Vos W.M."/>
            <person name="Barrangou R."/>
            <person name="Klaenhammer T.R."/>
            <person name="Caufield P.W."/>
            <person name="Cui Y."/>
            <person name="Zhang H."/>
            <person name="O'Toole P.W."/>
        </authorList>
    </citation>
    <scope>NUCLEOTIDE SEQUENCE [LARGE SCALE GENOMIC DNA]</scope>
    <source>
        <strain evidence="4 5">DSM 13145</strain>
    </source>
</reference>
<comment type="caution">
    <text evidence="4">The sequence shown here is derived from an EMBL/GenBank/DDBJ whole genome shotgun (WGS) entry which is preliminary data.</text>
</comment>